<feature type="repeat" description="ANK" evidence="3">
    <location>
        <begin position="193"/>
        <end position="225"/>
    </location>
</feature>
<dbReference type="GeneID" id="17304012"/>
<dbReference type="OrthoDB" id="207120at2759"/>
<reference evidence="5" key="3">
    <citation type="submission" date="2015-06" db="UniProtKB">
        <authorList>
            <consortium name="EnsemblProtists"/>
        </authorList>
    </citation>
    <scope>IDENTIFICATION</scope>
</reference>
<dbReference type="STRING" id="905079.L1JGD4"/>
<feature type="non-terminal residue" evidence="4">
    <location>
        <position position="237"/>
    </location>
</feature>
<feature type="repeat" description="ANK" evidence="3">
    <location>
        <begin position="7"/>
        <end position="39"/>
    </location>
</feature>
<sequence>INAKAHDDITVLHEAVRNNHVDCVKLLLEHGADMFATTTGGKNIFHLMAENSALLAAMTAVPDAAATVNEQDMDGWTALFHAAATPLKEETRGRILTLLHEAGADWSHRSLSGQTVLHVAAAHGRERVVEEYLLRRRVNALLDCDEDDSLALDACDQSGSTALMLACQIPPVPLRVIQVMVANKADVNAGNHVGQTPLLMASRAGKEDVLLLLHTAGAQVNSLCDWGSSALWWSRQR</sequence>
<keyword evidence="1" id="KW-0677">Repeat</keyword>
<dbReference type="SUPFAM" id="SSF48403">
    <property type="entry name" value="Ankyrin repeat"/>
    <property type="match status" value="1"/>
</dbReference>
<dbReference type="Pfam" id="PF13637">
    <property type="entry name" value="Ank_4"/>
    <property type="match status" value="1"/>
</dbReference>
<reference evidence="6" key="2">
    <citation type="submission" date="2012-11" db="EMBL/GenBank/DDBJ databases">
        <authorList>
            <person name="Kuo A."/>
            <person name="Curtis B.A."/>
            <person name="Tanifuji G."/>
            <person name="Burki F."/>
            <person name="Gruber A."/>
            <person name="Irimia M."/>
            <person name="Maruyama S."/>
            <person name="Arias M.C."/>
            <person name="Ball S.G."/>
            <person name="Gile G.H."/>
            <person name="Hirakawa Y."/>
            <person name="Hopkins J.F."/>
            <person name="Rensing S.A."/>
            <person name="Schmutz J."/>
            <person name="Symeonidi A."/>
            <person name="Elias M."/>
            <person name="Eveleigh R.J."/>
            <person name="Herman E.K."/>
            <person name="Klute M.J."/>
            <person name="Nakayama T."/>
            <person name="Obornik M."/>
            <person name="Reyes-Prieto A."/>
            <person name="Armbrust E.V."/>
            <person name="Aves S.J."/>
            <person name="Beiko R.G."/>
            <person name="Coutinho P."/>
            <person name="Dacks J.B."/>
            <person name="Durnford D.G."/>
            <person name="Fast N.M."/>
            <person name="Green B.R."/>
            <person name="Grisdale C."/>
            <person name="Hempe F."/>
            <person name="Henrissat B."/>
            <person name="Hoppner M.P."/>
            <person name="Ishida K.-I."/>
            <person name="Kim E."/>
            <person name="Koreny L."/>
            <person name="Kroth P.G."/>
            <person name="Liu Y."/>
            <person name="Malik S.-B."/>
            <person name="Maier U.G."/>
            <person name="McRose D."/>
            <person name="Mock T."/>
            <person name="Neilson J.A."/>
            <person name="Onodera N.T."/>
            <person name="Poole A.M."/>
            <person name="Pritham E.J."/>
            <person name="Richards T.A."/>
            <person name="Rocap G."/>
            <person name="Roy S.W."/>
            <person name="Sarai C."/>
            <person name="Schaack S."/>
            <person name="Shirato S."/>
            <person name="Slamovits C.H."/>
            <person name="Spencer D.F."/>
            <person name="Suzuki S."/>
            <person name="Worden A.Z."/>
            <person name="Zauner S."/>
            <person name="Barry K."/>
            <person name="Bell C."/>
            <person name="Bharti A.K."/>
            <person name="Crow J.A."/>
            <person name="Grimwood J."/>
            <person name="Kramer R."/>
            <person name="Lindquist E."/>
            <person name="Lucas S."/>
            <person name="Salamov A."/>
            <person name="McFadden G.I."/>
            <person name="Lane C.E."/>
            <person name="Keeling P.J."/>
            <person name="Gray M.W."/>
            <person name="Grigoriev I.V."/>
            <person name="Archibald J.M."/>
        </authorList>
    </citation>
    <scope>NUCLEOTIDE SEQUENCE</scope>
    <source>
        <strain evidence="6">CCMP2712</strain>
    </source>
</reference>
<evidence type="ECO:0000256" key="1">
    <source>
        <dbReference type="ARBA" id="ARBA00022737"/>
    </source>
</evidence>
<gene>
    <name evidence="4" type="ORF">GUITHDRAFT_42381</name>
</gene>
<dbReference type="KEGG" id="gtt:GUITHDRAFT_42381"/>
<feature type="non-terminal residue" evidence="4">
    <location>
        <position position="1"/>
    </location>
</feature>
<name>L1JGD4_GUITC</name>
<dbReference type="PROSITE" id="PS50297">
    <property type="entry name" value="ANK_REP_REGION"/>
    <property type="match status" value="2"/>
</dbReference>
<proteinExistence type="predicted"/>
<dbReference type="GO" id="GO:0004540">
    <property type="term" value="F:RNA nuclease activity"/>
    <property type="evidence" value="ECO:0007669"/>
    <property type="project" value="TreeGrafter"/>
</dbReference>
<evidence type="ECO:0000313" key="6">
    <source>
        <dbReference type="Proteomes" id="UP000011087"/>
    </source>
</evidence>
<organism evidence="4">
    <name type="scientific">Guillardia theta (strain CCMP2712)</name>
    <name type="common">Cryptophyte</name>
    <dbReference type="NCBI Taxonomy" id="905079"/>
    <lineage>
        <taxon>Eukaryota</taxon>
        <taxon>Cryptophyceae</taxon>
        <taxon>Pyrenomonadales</taxon>
        <taxon>Geminigeraceae</taxon>
        <taxon>Guillardia</taxon>
    </lineage>
</organism>
<dbReference type="OMA" id="FAAYNIF"/>
<dbReference type="HOGENOM" id="CLU_1173296_0_0_1"/>
<dbReference type="RefSeq" id="XP_005834352.1">
    <property type="nucleotide sequence ID" value="XM_005834295.1"/>
</dbReference>
<dbReference type="Pfam" id="PF00023">
    <property type="entry name" value="Ank"/>
    <property type="match status" value="1"/>
</dbReference>
<protein>
    <submittedName>
        <fullName evidence="4 5">Uncharacterized protein</fullName>
    </submittedName>
</protein>
<dbReference type="PANTHER" id="PTHR24141">
    <property type="entry name" value="2-5A-DEPENDENT RIBONUCLEASE"/>
    <property type="match status" value="1"/>
</dbReference>
<dbReference type="SMART" id="SM00248">
    <property type="entry name" value="ANK"/>
    <property type="match status" value="5"/>
</dbReference>
<keyword evidence="2 3" id="KW-0040">ANK repeat</keyword>
<dbReference type="GO" id="GO:0006396">
    <property type="term" value="P:RNA processing"/>
    <property type="evidence" value="ECO:0007669"/>
    <property type="project" value="TreeGrafter"/>
</dbReference>
<reference evidence="4 6" key="1">
    <citation type="journal article" date="2012" name="Nature">
        <title>Algal genomes reveal evolutionary mosaicism and the fate of nucleomorphs.</title>
        <authorList>
            <consortium name="DOE Joint Genome Institute"/>
            <person name="Curtis B.A."/>
            <person name="Tanifuji G."/>
            <person name="Burki F."/>
            <person name="Gruber A."/>
            <person name="Irimia M."/>
            <person name="Maruyama S."/>
            <person name="Arias M.C."/>
            <person name="Ball S.G."/>
            <person name="Gile G.H."/>
            <person name="Hirakawa Y."/>
            <person name="Hopkins J.F."/>
            <person name="Kuo A."/>
            <person name="Rensing S.A."/>
            <person name="Schmutz J."/>
            <person name="Symeonidi A."/>
            <person name="Elias M."/>
            <person name="Eveleigh R.J."/>
            <person name="Herman E.K."/>
            <person name="Klute M.J."/>
            <person name="Nakayama T."/>
            <person name="Obornik M."/>
            <person name="Reyes-Prieto A."/>
            <person name="Armbrust E.V."/>
            <person name="Aves S.J."/>
            <person name="Beiko R.G."/>
            <person name="Coutinho P."/>
            <person name="Dacks J.B."/>
            <person name="Durnford D.G."/>
            <person name="Fast N.M."/>
            <person name="Green B.R."/>
            <person name="Grisdale C.J."/>
            <person name="Hempel F."/>
            <person name="Henrissat B."/>
            <person name="Hoppner M.P."/>
            <person name="Ishida K."/>
            <person name="Kim E."/>
            <person name="Koreny L."/>
            <person name="Kroth P.G."/>
            <person name="Liu Y."/>
            <person name="Malik S.B."/>
            <person name="Maier U.G."/>
            <person name="McRose D."/>
            <person name="Mock T."/>
            <person name="Neilson J.A."/>
            <person name="Onodera N.T."/>
            <person name="Poole A.M."/>
            <person name="Pritham E.J."/>
            <person name="Richards T.A."/>
            <person name="Rocap G."/>
            <person name="Roy S.W."/>
            <person name="Sarai C."/>
            <person name="Schaack S."/>
            <person name="Shirato S."/>
            <person name="Slamovits C.H."/>
            <person name="Spencer D.F."/>
            <person name="Suzuki S."/>
            <person name="Worden A.Z."/>
            <person name="Zauner S."/>
            <person name="Barry K."/>
            <person name="Bell C."/>
            <person name="Bharti A.K."/>
            <person name="Crow J.A."/>
            <person name="Grimwood J."/>
            <person name="Kramer R."/>
            <person name="Lindquist E."/>
            <person name="Lucas S."/>
            <person name="Salamov A."/>
            <person name="McFadden G.I."/>
            <person name="Lane C.E."/>
            <person name="Keeling P.J."/>
            <person name="Gray M.W."/>
            <person name="Grigoriev I.V."/>
            <person name="Archibald J.M."/>
        </authorList>
    </citation>
    <scope>NUCLEOTIDE SEQUENCE</scope>
    <source>
        <strain evidence="4 6">CCMP2712</strain>
    </source>
</reference>
<dbReference type="Proteomes" id="UP000011087">
    <property type="component" value="Unassembled WGS sequence"/>
</dbReference>
<dbReference type="InterPro" id="IPR002110">
    <property type="entry name" value="Ankyrin_rpt"/>
</dbReference>
<dbReference type="Gene3D" id="1.25.40.20">
    <property type="entry name" value="Ankyrin repeat-containing domain"/>
    <property type="match status" value="3"/>
</dbReference>
<keyword evidence="6" id="KW-1185">Reference proteome</keyword>
<accession>L1JGD4</accession>
<evidence type="ECO:0000313" key="5">
    <source>
        <dbReference type="EnsemblProtists" id="EKX47372"/>
    </source>
</evidence>
<evidence type="ECO:0000256" key="3">
    <source>
        <dbReference type="PROSITE-ProRule" id="PRU00023"/>
    </source>
</evidence>
<dbReference type="EMBL" id="JH992990">
    <property type="protein sequence ID" value="EKX47372.1"/>
    <property type="molecule type" value="Genomic_DNA"/>
</dbReference>
<dbReference type="PaxDb" id="55529-EKX47372"/>
<dbReference type="PROSITE" id="PS50088">
    <property type="entry name" value="ANK_REPEAT"/>
    <property type="match status" value="2"/>
</dbReference>
<evidence type="ECO:0000256" key="2">
    <source>
        <dbReference type="ARBA" id="ARBA00023043"/>
    </source>
</evidence>
<dbReference type="eggNOG" id="KOG4177">
    <property type="taxonomic scope" value="Eukaryota"/>
</dbReference>
<dbReference type="PANTHER" id="PTHR24141:SF1">
    <property type="entry name" value="2-5A-DEPENDENT RIBONUCLEASE"/>
    <property type="match status" value="1"/>
</dbReference>
<dbReference type="EnsemblProtists" id="EKX47372">
    <property type="protein sequence ID" value="EKX47372"/>
    <property type="gene ID" value="GUITHDRAFT_42381"/>
</dbReference>
<dbReference type="InterPro" id="IPR036770">
    <property type="entry name" value="Ankyrin_rpt-contain_sf"/>
</dbReference>
<dbReference type="GO" id="GO:0003723">
    <property type="term" value="F:RNA binding"/>
    <property type="evidence" value="ECO:0007669"/>
    <property type="project" value="TreeGrafter"/>
</dbReference>
<dbReference type="AlphaFoldDB" id="L1JGD4"/>
<evidence type="ECO:0000313" key="4">
    <source>
        <dbReference type="EMBL" id="EKX47372.1"/>
    </source>
</evidence>
<dbReference type="Pfam" id="PF12796">
    <property type="entry name" value="Ank_2"/>
    <property type="match status" value="1"/>
</dbReference>